<dbReference type="InterPro" id="IPR036249">
    <property type="entry name" value="Thioredoxin-like_sf"/>
</dbReference>
<dbReference type="Pfam" id="PF05988">
    <property type="entry name" value="DUF899"/>
    <property type="match status" value="1"/>
</dbReference>
<keyword evidence="2" id="KW-1185">Reference proteome</keyword>
<sequence>MEPSTEQSGQSRIQGHEVVSHEEWLAARRAFLATEKEFTRLRDELSRQRRALPWERVEKPYLFDGPGGPRTLPELFAGRSQLAVYHFMFAPEWDEGCPHCSFWADNFDGIAVHLAHRDVTFVAISRAPLAKLEAFKARMGWRFDWLSSLRSDFNSTSRSRSGPRTSRGRL</sequence>
<gene>
    <name evidence="1" type="ORF">AMOR_40770</name>
</gene>
<dbReference type="SUPFAM" id="SSF52833">
    <property type="entry name" value="Thioredoxin-like"/>
    <property type="match status" value="1"/>
</dbReference>
<organism evidence="1 2">
    <name type="scientific">Anaeromyxobacter oryzae</name>
    <dbReference type="NCBI Taxonomy" id="2918170"/>
    <lineage>
        <taxon>Bacteria</taxon>
        <taxon>Pseudomonadati</taxon>
        <taxon>Myxococcota</taxon>
        <taxon>Myxococcia</taxon>
        <taxon>Myxococcales</taxon>
        <taxon>Cystobacterineae</taxon>
        <taxon>Anaeromyxobacteraceae</taxon>
        <taxon>Anaeromyxobacter</taxon>
    </lineage>
</organism>
<evidence type="ECO:0000313" key="1">
    <source>
        <dbReference type="EMBL" id="BDG05081.1"/>
    </source>
</evidence>
<proteinExistence type="predicted"/>
<dbReference type="EMBL" id="AP025591">
    <property type="protein sequence ID" value="BDG05081.1"/>
    <property type="molecule type" value="Genomic_DNA"/>
</dbReference>
<dbReference type="InterPro" id="IPR010296">
    <property type="entry name" value="DUF899_thioredox"/>
</dbReference>
<evidence type="ECO:0008006" key="3">
    <source>
        <dbReference type="Google" id="ProtNLM"/>
    </source>
</evidence>
<reference evidence="2" key="1">
    <citation type="journal article" date="2022" name="Int. J. Syst. Evol. Microbiol.">
        <title>Anaeromyxobacter oryzae sp. nov., Anaeromyxobacter diazotrophicus sp. nov. and Anaeromyxobacter paludicola sp. nov., isolated from paddy soils.</title>
        <authorList>
            <person name="Itoh H."/>
            <person name="Xu Z."/>
            <person name="Mise K."/>
            <person name="Masuda Y."/>
            <person name="Ushijima N."/>
            <person name="Hayakawa C."/>
            <person name="Shiratori Y."/>
            <person name="Senoo K."/>
        </authorList>
    </citation>
    <scope>NUCLEOTIDE SEQUENCE [LARGE SCALE GENOMIC DNA]</scope>
    <source>
        <strain evidence="2">Red232</strain>
    </source>
</reference>
<name>A0ABN6MVY0_9BACT</name>
<evidence type="ECO:0000313" key="2">
    <source>
        <dbReference type="Proteomes" id="UP001162891"/>
    </source>
</evidence>
<accession>A0ABN6MVY0</accession>
<dbReference type="Proteomes" id="UP001162891">
    <property type="component" value="Chromosome"/>
</dbReference>
<protein>
    <recommendedName>
        <fullName evidence="3">DUF899 domain-containing protein</fullName>
    </recommendedName>
</protein>